<feature type="compositionally biased region" description="Polar residues" evidence="1">
    <location>
        <begin position="221"/>
        <end position="231"/>
    </location>
</feature>
<evidence type="ECO:0000313" key="2">
    <source>
        <dbReference type="EMBL" id="KVH97084.1"/>
    </source>
</evidence>
<reference evidence="2 3" key="1">
    <citation type="journal article" date="2016" name="Sci. Rep.">
        <title>The genome sequence of the outbreeding globe artichoke constructed de novo incorporating a phase-aware low-pass sequencing strategy of F1 progeny.</title>
        <authorList>
            <person name="Scaglione D."/>
            <person name="Reyes-Chin-Wo S."/>
            <person name="Acquadro A."/>
            <person name="Froenicke L."/>
            <person name="Portis E."/>
            <person name="Beitel C."/>
            <person name="Tirone M."/>
            <person name="Mauro R."/>
            <person name="Lo Monaco A."/>
            <person name="Mauromicale G."/>
            <person name="Faccioli P."/>
            <person name="Cattivelli L."/>
            <person name="Rieseberg L."/>
            <person name="Michelmore R."/>
            <person name="Lanteri S."/>
        </authorList>
    </citation>
    <scope>NUCLEOTIDE SEQUENCE [LARGE SCALE GENOMIC DNA]</scope>
    <source>
        <strain evidence="2">2C</strain>
    </source>
</reference>
<evidence type="ECO:0000256" key="1">
    <source>
        <dbReference type="SAM" id="MobiDB-lite"/>
    </source>
</evidence>
<accession>A0A103XUG2</accession>
<keyword evidence="3" id="KW-1185">Reference proteome</keyword>
<feature type="region of interest" description="Disordered" evidence="1">
    <location>
        <begin position="129"/>
        <end position="231"/>
    </location>
</feature>
<evidence type="ECO:0000313" key="3">
    <source>
        <dbReference type="Proteomes" id="UP000243975"/>
    </source>
</evidence>
<dbReference type="STRING" id="59895.A0A103XUG2"/>
<feature type="compositionally biased region" description="Polar residues" evidence="1">
    <location>
        <begin position="161"/>
        <end position="177"/>
    </location>
</feature>
<organism evidence="2 3">
    <name type="scientific">Cynara cardunculus var. scolymus</name>
    <name type="common">Globe artichoke</name>
    <name type="synonym">Cynara scolymus</name>
    <dbReference type="NCBI Taxonomy" id="59895"/>
    <lineage>
        <taxon>Eukaryota</taxon>
        <taxon>Viridiplantae</taxon>
        <taxon>Streptophyta</taxon>
        <taxon>Embryophyta</taxon>
        <taxon>Tracheophyta</taxon>
        <taxon>Spermatophyta</taxon>
        <taxon>Magnoliopsida</taxon>
        <taxon>eudicotyledons</taxon>
        <taxon>Gunneridae</taxon>
        <taxon>Pentapetalae</taxon>
        <taxon>asterids</taxon>
        <taxon>campanulids</taxon>
        <taxon>Asterales</taxon>
        <taxon>Asteraceae</taxon>
        <taxon>Carduoideae</taxon>
        <taxon>Cardueae</taxon>
        <taxon>Carduinae</taxon>
        <taxon>Cynara</taxon>
    </lineage>
</organism>
<protein>
    <submittedName>
        <fullName evidence="2">Uncharacterized protein</fullName>
    </submittedName>
</protein>
<sequence>MEPTELNQIESVFGYWMKILFLLPLQQLTSFLSSASFSYHASSYTVESRARVIMFDVAGFEGSRTLQRRTSSLISHGDDNPVRSPSGDHAGLMSWPQRHIKSFQHLEHPSGNINNFSARAMQLSMYGSMVSRGSRTSPNELAKPSKKPSHSRSYPIVPPTFSRQLISVRSEGSTTVTKVGETAREPLTAPRGNTDTIDTREMDYSSDESGAEDEHIVRIDSPSTLSFPRAP</sequence>
<proteinExistence type="predicted"/>
<dbReference type="Gramene" id="KVH97084">
    <property type="protein sequence ID" value="KVH97084"/>
    <property type="gene ID" value="Ccrd_000816"/>
</dbReference>
<gene>
    <name evidence="2" type="ORF">Ccrd_000816</name>
</gene>
<dbReference type="EMBL" id="LEKV01003862">
    <property type="protein sequence ID" value="KVH97084.1"/>
    <property type="molecule type" value="Genomic_DNA"/>
</dbReference>
<name>A0A103XUG2_CYNCS</name>
<comment type="caution">
    <text evidence="2">The sequence shown here is derived from an EMBL/GenBank/DDBJ whole genome shotgun (WGS) entry which is preliminary data.</text>
</comment>
<dbReference type="Proteomes" id="UP000243975">
    <property type="component" value="Unassembled WGS sequence"/>
</dbReference>
<dbReference type="OMA" id="REMDYSS"/>
<dbReference type="AlphaFoldDB" id="A0A103XUG2"/>